<gene>
    <name evidence="3" type="ORF">DFH07DRAFT_779689</name>
</gene>
<evidence type="ECO:0000259" key="2">
    <source>
        <dbReference type="Pfam" id="PF20231"/>
    </source>
</evidence>
<accession>A0AAD7MXB8</accession>
<evidence type="ECO:0000313" key="4">
    <source>
        <dbReference type="Proteomes" id="UP001215280"/>
    </source>
</evidence>
<feature type="region of interest" description="Disordered" evidence="1">
    <location>
        <begin position="1"/>
        <end position="70"/>
    </location>
</feature>
<reference evidence="3" key="1">
    <citation type="submission" date="2023-03" db="EMBL/GenBank/DDBJ databases">
        <title>Massive genome expansion in bonnet fungi (Mycena s.s.) driven by repeated elements and novel gene families across ecological guilds.</title>
        <authorList>
            <consortium name="Lawrence Berkeley National Laboratory"/>
            <person name="Harder C.B."/>
            <person name="Miyauchi S."/>
            <person name="Viragh M."/>
            <person name="Kuo A."/>
            <person name="Thoen E."/>
            <person name="Andreopoulos B."/>
            <person name="Lu D."/>
            <person name="Skrede I."/>
            <person name="Drula E."/>
            <person name="Henrissat B."/>
            <person name="Morin E."/>
            <person name="Kohler A."/>
            <person name="Barry K."/>
            <person name="LaButti K."/>
            <person name="Morin E."/>
            <person name="Salamov A."/>
            <person name="Lipzen A."/>
            <person name="Mereny Z."/>
            <person name="Hegedus B."/>
            <person name="Baldrian P."/>
            <person name="Stursova M."/>
            <person name="Weitz H."/>
            <person name="Taylor A."/>
            <person name="Grigoriev I.V."/>
            <person name="Nagy L.G."/>
            <person name="Martin F."/>
            <person name="Kauserud H."/>
        </authorList>
    </citation>
    <scope>NUCLEOTIDE SEQUENCE</scope>
    <source>
        <strain evidence="3">CBHHK188m</strain>
    </source>
</reference>
<evidence type="ECO:0000313" key="3">
    <source>
        <dbReference type="EMBL" id="KAJ7736343.1"/>
    </source>
</evidence>
<feature type="compositionally biased region" description="Basic and acidic residues" evidence="1">
    <location>
        <begin position="35"/>
        <end position="45"/>
    </location>
</feature>
<proteinExistence type="predicted"/>
<organism evidence="3 4">
    <name type="scientific">Mycena maculata</name>
    <dbReference type="NCBI Taxonomy" id="230809"/>
    <lineage>
        <taxon>Eukaryota</taxon>
        <taxon>Fungi</taxon>
        <taxon>Dikarya</taxon>
        <taxon>Basidiomycota</taxon>
        <taxon>Agaricomycotina</taxon>
        <taxon>Agaricomycetes</taxon>
        <taxon>Agaricomycetidae</taxon>
        <taxon>Agaricales</taxon>
        <taxon>Marasmiineae</taxon>
        <taxon>Mycenaceae</taxon>
        <taxon>Mycena</taxon>
    </lineage>
</organism>
<dbReference type="AlphaFoldDB" id="A0AAD7MXB8"/>
<dbReference type="EMBL" id="JARJLG010000149">
    <property type="protein sequence ID" value="KAJ7736343.1"/>
    <property type="molecule type" value="Genomic_DNA"/>
</dbReference>
<name>A0AAD7MXB8_9AGAR</name>
<protein>
    <recommendedName>
        <fullName evidence="2">DUF6589 domain-containing protein</fullName>
    </recommendedName>
</protein>
<dbReference type="InterPro" id="IPR046496">
    <property type="entry name" value="DUF6589"/>
</dbReference>
<sequence length="212" mass="24502">MEHALDAAEATSEEYANQVSVGSPWIAPVRSVTRSHGEPDQRRGDEDPDSMPSLVEIQEPNVTGDPPGPINNPEEREILNQEHYNHWLEDMVKKHGGEFDERFYRQTISPNVHHFLCVKEEITTAFDLKRRKQEGGSTAFTIIRRVLRPLESCQWILRTIVLYTEPVGPRMKGPEDQRFRKTGGPGNGPEWYKEGSQHHRGSRVFWKSEYRR</sequence>
<dbReference type="Proteomes" id="UP001215280">
    <property type="component" value="Unassembled WGS sequence"/>
</dbReference>
<feature type="domain" description="DUF6589" evidence="2">
    <location>
        <begin position="79"/>
        <end position="133"/>
    </location>
</feature>
<dbReference type="Pfam" id="PF20231">
    <property type="entry name" value="DUF6589"/>
    <property type="match status" value="1"/>
</dbReference>
<comment type="caution">
    <text evidence="3">The sequence shown here is derived from an EMBL/GenBank/DDBJ whole genome shotgun (WGS) entry which is preliminary data.</text>
</comment>
<evidence type="ECO:0000256" key="1">
    <source>
        <dbReference type="SAM" id="MobiDB-lite"/>
    </source>
</evidence>
<feature type="region of interest" description="Disordered" evidence="1">
    <location>
        <begin position="171"/>
        <end position="201"/>
    </location>
</feature>
<keyword evidence="4" id="KW-1185">Reference proteome</keyword>